<dbReference type="PANTHER" id="PTHR46268">
    <property type="entry name" value="STRESS RESPONSE PROTEIN NHAX"/>
    <property type="match status" value="1"/>
</dbReference>
<accession>A0A1G8EZ33</accession>
<dbReference type="InterPro" id="IPR006016">
    <property type="entry name" value="UspA"/>
</dbReference>
<dbReference type="CDD" id="cd00293">
    <property type="entry name" value="USP-like"/>
    <property type="match status" value="2"/>
</dbReference>
<dbReference type="PRINTS" id="PR01438">
    <property type="entry name" value="UNVRSLSTRESS"/>
</dbReference>
<dbReference type="RefSeq" id="WP_084304772.1">
    <property type="nucleotide sequence ID" value="NZ_FNDG01000007.1"/>
</dbReference>
<dbReference type="GO" id="GO:0005524">
    <property type="term" value="F:ATP binding"/>
    <property type="evidence" value="ECO:0007669"/>
    <property type="project" value="UniProtKB-KW"/>
</dbReference>
<dbReference type="PANTHER" id="PTHR46268:SF27">
    <property type="entry name" value="UNIVERSAL STRESS PROTEIN RV2623"/>
    <property type="match status" value="1"/>
</dbReference>
<feature type="domain" description="UspA" evidence="4">
    <location>
        <begin position="1"/>
        <end position="132"/>
    </location>
</feature>
<comment type="similarity">
    <text evidence="1">Belongs to the universal stress protein A family.</text>
</comment>
<gene>
    <name evidence="5" type="ORF">SAMN05216588_10749</name>
</gene>
<evidence type="ECO:0000256" key="1">
    <source>
        <dbReference type="ARBA" id="ARBA00008791"/>
    </source>
</evidence>
<dbReference type="AlphaFoldDB" id="A0A1G8EZ33"/>
<evidence type="ECO:0000313" key="6">
    <source>
        <dbReference type="Proteomes" id="UP000198606"/>
    </source>
</evidence>
<proteinExistence type="inferred from homology"/>
<keyword evidence="2" id="KW-0547">Nucleotide-binding</keyword>
<keyword evidence="3" id="KW-0067">ATP-binding</keyword>
<dbReference type="SUPFAM" id="SSF52402">
    <property type="entry name" value="Adenine nucleotide alpha hydrolases-like"/>
    <property type="match status" value="2"/>
</dbReference>
<evidence type="ECO:0000313" key="5">
    <source>
        <dbReference type="EMBL" id="SDH74999.1"/>
    </source>
</evidence>
<feature type="domain" description="UspA" evidence="4">
    <location>
        <begin position="140"/>
        <end position="279"/>
    </location>
</feature>
<dbReference type="EMBL" id="FNDG01000007">
    <property type="protein sequence ID" value="SDH74999.1"/>
    <property type="molecule type" value="Genomic_DNA"/>
</dbReference>
<evidence type="ECO:0000259" key="4">
    <source>
        <dbReference type="Pfam" id="PF00582"/>
    </source>
</evidence>
<evidence type="ECO:0000256" key="3">
    <source>
        <dbReference type="ARBA" id="ARBA00022840"/>
    </source>
</evidence>
<dbReference type="InterPro" id="IPR014729">
    <property type="entry name" value="Rossmann-like_a/b/a_fold"/>
</dbReference>
<reference evidence="5 6" key="1">
    <citation type="submission" date="2016-10" db="EMBL/GenBank/DDBJ databases">
        <authorList>
            <person name="de Groot N.N."/>
        </authorList>
    </citation>
    <scope>NUCLEOTIDE SEQUENCE [LARGE SCALE GENOMIC DNA]</scope>
    <source>
        <strain evidence="5 6">LMG 18387</strain>
    </source>
</reference>
<organism evidence="5 6">
    <name type="scientific">Phytopseudomonas flavescens</name>
    <dbReference type="NCBI Taxonomy" id="29435"/>
    <lineage>
        <taxon>Bacteria</taxon>
        <taxon>Pseudomonadati</taxon>
        <taxon>Pseudomonadota</taxon>
        <taxon>Gammaproteobacteria</taxon>
        <taxon>Pseudomonadales</taxon>
        <taxon>Pseudomonadaceae</taxon>
        <taxon>Phytopseudomonas</taxon>
    </lineage>
</organism>
<evidence type="ECO:0000256" key="2">
    <source>
        <dbReference type="ARBA" id="ARBA00022741"/>
    </source>
</evidence>
<dbReference type="InterPro" id="IPR006015">
    <property type="entry name" value="Universal_stress_UspA"/>
</dbReference>
<name>A0A1G8EZ33_9GAMM</name>
<dbReference type="Proteomes" id="UP000198606">
    <property type="component" value="Unassembled WGS sequence"/>
</dbReference>
<dbReference type="Pfam" id="PF00582">
    <property type="entry name" value="Usp"/>
    <property type="match status" value="2"/>
</dbReference>
<sequence length="282" mass="30754">MKKLLVATDLSERSTPAIQRAAQLMSQQGGGEWIWLHVVDDGAPDEFVTAHVQRAEALLQEQARQVAEQAGSHPRVLVLRGVVEQVIVETAERLQPDLIVVGLHRPNRLRELFNGTTVARLIRACHVPVLRVTRPVSGHYGHAVLALDLSPASMLALRRGRELGLLDLEHCDVVHAVVPIPVSVLPEVGNEQRLFQSQARQAREQLQLGLEKAGVALPEARLHVPIGEATQALERVSEDTGADLLVMGTHARQGIQRLLLGSVASRMLADYPGDMLVVPPHG</sequence>
<dbReference type="Gene3D" id="3.40.50.620">
    <property type="entry name" value="HUPs"/>
    <property type="match status" value="2"/>
</dbReference>
<protein>
    <submittedName>
        <fullName evidence="5">Nucleotide-binding universal stress protein, UspA family</fullName>
    </submittedName>
</protein>
<dbReference type="STRING" id="29435.SAMN05216588_10749"/>